<organism evidence="1 2">
    <name type="scientific">Silvanigrella paludirubra</name>
    <dbReference type="NCBI Taxonomy" id="2499159"/>
    <lineage>
        <taxon>Bacteria</taxon>
        <taxon>Pseudomonadati</taxon>
        <taxon>Bdellovibrionota</taxon>
        <taxon>Oligoflexia</taxon>
        <taxon>Silvanigrellales</taxon>
        <taxon>Silvanigrellaceae</taxon>
        <taxon>Silvanigrella</taxon>
    </lineage>
</organism>
<name>A0A6N6VTS6_9BACT</name>
<accession>A0A6N6VTS6</accession>
<gene>
    <name evidence="1" type="ORF">GCL60_16660</name>
</gene>
<dbReference type="EMBL" id="WFLM01000009">
    <property type="protein sequence ID" value="KAB8035861.1"/>
    <property type="molecule type" value="Genomic_DNA"/>
</dbReference>
<keyword evidence="2" id="KW-1185">Reference proteome</keyword>
<comment type="caution">
    <text evidence="1">The sequence shown here is derived from an EMBL/GenBank/DDBJ whole genome shotgun (WGS) entry which is preliminary data.</text>
</comment>
<evidence type="ECO:0000313" key="1">
    <source>
        <dbReference type="EMBL" id="KAB8035861.1"/>
    </source>
</evidence>
<sequence>MSDEKKFYQMRLPDSEENTDVLNFIKNAKTSFNSSKINFPRGQKSQADRAIWLMNYALDMLAKENRIEGASAVDISIVEKDIIQDKNNLLSLLK</sequence>
<evidence type="ECO:0000313" key="2">
    <source>
        <dbReference type="Proteomes" id="UP000437748"/>
    </source>
</evidence>
<dbReference type="AlphaFoldDB" id="A0A6N6VTS6"/>
<protein>
    <submittedName>
        <fullName evidence="1">Uncharacterized protein</fullName>
    </submittedName>
</protein>
<dbReference type="RefSeq" id="WP_153421886.1">
    <property type="nucleotide sequence ID" value="NZ_WFLM01000009.1"/>
</dbReference>
<proteinExistence type="predicted"/>
<dbReference type="Proteomes" id="UP000437748">
    <property type="component" value="Unassembled WGS sequence"/>
</dbReference>
<reference evidence="1 2" key="1">
    <citation type="submission" date="2019-10" db="EMBL/GenBank/DDBJ databases">
        <title>New species of Slilvanegrellaceae.</title>
        <authorList>
            <person name="Pitt A."/>
            <person name="Hahn M.W."/>
        </authorList>
    </citation>
    <scope>NUCLEOTIDE SEQUENCE [LARGE SCALE GENOMIC DNA]</scope>
    <source>
        <strain evidence="1 2">SP-Ram-0.45-NSY-1</strain>
    </source>
</reference>